<organism evidence="3 4">
    <name type="scientific">Immersiella caudata</name>
    <dbReference type="NCBI Taxonomy" id="314043"/>
    <lineage>
        <taxon>Eukaryota</taxon>
        <taxon>Fungi</taxon>
        <taxon>Dikarya</taxon>
        <taxon>Ascomycota</taxon>
        <taxon>Pezizomycotina</taxon>
        <taxon>Sordariomycetes</taxon>
        <taxon>Sordariomycetidae</taxon>
        <taxon>Sordariales</taxon>
        <taxon>Lasiosphaeriaceae</taxon>
        <taxon>Immersiella</taxon>
    </lineage>
</organism>
<sequence length="806" mass="86270">MSGFSVFQPVLGDALQWLPALGTVELDEMIHATIPGPSSIADKRAHIAMDFFEYSQQTGKNFKFYSAPASFASTTAASPASSAAVYDSGYGSNFNASPVVSDMSAWTPSTTAYTPSVSAEETRAKPQSASRKSTASSSKQADFSNHPGMRIMTKDGRDVTNSASRGCKTKEQRDHAHLMRIIKACDACKRKKIRCDPSHKKRTASTSSQEVKPAKKAKKASPPSAPAWDMHDFPAPSTSGTPEGPSSSPFEYSDEELWSQFVMFPQEPTLATDFNPDDYDFSDSFDFSVPDFTPSSSTSSSSPPQWFAPFTPVPAGPSPPVATSETFPDTSPQDLNLPYLNPGSHGSDYVDFNLYSPPADFFLDEEPVAAKKALASGARRQQSPQPSLESQGTLRQQPTESIVVAHSGQYYSSPSPFQSDAFHSDGQQSGVRRLDEYRYAATVMSSSSDRQHSQARGDPIIQGLDSSGGLQSIPRHSRLANQSSPTSSSAQRCSDGRNVGSQQLDPAPTTRSPQPSIRPEVKTSAPPGVTQNPGADRPADYHDPEISPTSFARDGRVSVTCSRATRGRPLSTGQQLQTVSTHAIATIQPSLTRPHESTVSGLAERSSVSISPSVTVPGEYCRTMSASLLTAPFYLESSSTPGSRAAAGTSSGDTSHALTAVLTTVLLTTLPMRRLVDGESAKNGQPLSSHSLFQLAVFGLISSLLVSALQNKFLGTQADLQVCLNVLIITSLSFASVYQRYTRSSATMSPCSRAASLPVPMPTSTIDNVKTKIHGLGQMVDGLRCAVSQRLRAVLPRSRSLSLIRF</sequence>
<feature type="compositionally biased region" description="Low complexity" evidence="2">
    <location>
        <begin position="127"/>
        <end position="141"/>
    </location>
</feature>
<feature type="region of interest" description="Disordered" evidence="2">
    <location>
        <begin position="292"/>
        <end position="342"/>
    </location>
</feature>
<gene>
    <name evidence="3" type="ORF">B0T14DRAFT_507823</name>
</gene>
<dbReference type="CDD" id="cd00067">
    <property type="entry name" value="GAL4"/>
    <property type="match status" value="1"/>
</dbReference>
<dbReference type="GO" id="GO:0000981">
    <property type="term" value="F:DNA-binding transcription factor activity, RNA polymerase II-specific"/>
    <property type="evidence" value="ECO:0007669"/>
    <property type="project" value="InterPro"/>
</dbReference>
<feature type="compositionally biased region" description="Polar residues" evidence="2">
    <location>
        <begin position="379"/>
        <end position="400"/>
    </location>
</feature>
<evidence type="ECO:0000313" key="4">
    <source>
        <dbReference type="Proteomes" id="UP001175000"/>
    </source>
</evidence>
<feature type="region of interest" description="Disordered" evidence="2">
    <location>
        <begin position="373"/>
        <end position="578"/>
    </location>
</feature>
<keyword evidence="4" id="KW-1185">Reference proteome</keyword>
<name>A0AA40CDT6_9PEZI</name>
<dbReference type="Proteomes" id="UP001175000">
    <property type="component" value="Unassembled WGS sequence"/>
</dbReference>
<dbReference type="InterPro" id="IPR001138">
    <property type="entry name" value="Zn2Cys6_DnaBD"/>
</dbReference>
<evidence type="ECO:0008006" key="5">
    <source>
        <dbReference type="Google" id="ProtNLM"/>
    </source>
</evidence>
<feature type="compositionally biased region" description="Polar residues" evidence="2">
    <location>
        <begin position="479"/>
        <end position="492"/>
    </location>
</feature>
<feature type="compositionally biased region" description="Low complexity" evidence="2">
    <location>
        <begin position="292"/>
        <end position="304"/>
    </location>
</feature>
<dbReference type="AlphaFoldDB" id="A0AA40CDT6"/>
<feature type="compositionally biased region" description="Polar residues" evidence="2">
    <location>
        <begin position="409"/>
        <end position="418"/>
    </location>
</feature>
<evidence type="ECO:0000313" key="3">
    <source>
        <dbReference type="EMBL" id="KAK0633769.1"/>
    </source>
</evidence>
<evidence type="ECO:0000256" key="2">
    <source>
        <dbReference type="SAM" id="MobiDB-lite"/>
    </source>
</evidence>
<evidence type="ECO:0000256" key="1">
    <source>
        <dbReference type="ARBA" id="ARBA00023242"/>
    </source>
</evidence>
<feature type="compositionally biased region" description="Low complexity" evidence="2">
    <location>
        <begin position="234"/>
        <end position="249"/>
    </location>
</feature>
<feature type="compositionally biased region" description="Pro residues" evidence="2">
    <location>
        <begin position="311"/>
        <end position="320"/>
    </location>
</feature>
<dbReference type="GO" id="GO:0008270">
    <property type="term" value="F:zinc ion binding"/>
    <property type="evidence" value="ECO:0007669"/>
    <property type="project" value="InterPro"/>
</dbReference>
<feature type="region of interest" description="Disordered" evidence="2">
    <location>
        <begin position="196"/>
        <end position="252"/>
    </location>
</feature>
<feature type="compositionally biased region" description="Polar residues" evidence="2">
    <location>
        <begin position="321"/>
        <end position="334"/>
    </location>
</feature>
<protein>
    <recommendedName>
        <fullName evidence="5">Transcription factor</fullName>
    </recommendedName>
</protein>
<reference evidence="3" key="1">
    <citation type="submission" date="2023-06" db="EMBL/GenBank/DDBJ databases">
        <title>Genome-scale phylogeny and comparative genomics of the fungal order Sordariales.</title>
        <authorList>
            <consortium name="Lawrence Berkeley National Laboratory"/>
            <person name="Hensen N."/>
            <person name="Bonometti L."/>
            <person name="Westerberg I."/>
            <person name="Brannstrom I.O."/>
            <person name="Guillou S."/>
            <person name="Cros-Aarteil S."/>
            <person name="Calhoun S."/>
            <person name="Haridas S."/>
            <person name="Kuo A."/>
            <person name="Mondo S."/>
            <person name="Pangilinan J."/>
            <person name="Riley R."/>
            <person name="Labutti K."/>
            <person name="Andreopoulos B."/>
            <person name="Lipzen A."/>
            <person name="Chen C."/>
            <person name="Yanf M."/>
            <person name="Daum C."/>
            <person name="Ng V."/>
            <person name="Clum A."/>
            <person name="Steindorff A."/>
            <person name="Ohm R."/>
            <person name="Martin F."/>
            <person name="Silar P."/>
            <person name="Natvig D."/>
            <person name="Lalanne C."/>
            <person name="Gautier V."/>
            <person name="Ament-Velasquez S.L."/>
            <person name="Kruys A."/>
            <person name="Hutchinson M.I."/>
            <person name="Powell A.J."/>
            <person name="Barry K."/>
            <person name="Miller A.N."/>
            <person name="Grigoriev I.V."/>
            <person name="Debuchy R."/>
            <person name="Gladieux P."/>
            <person name="Thoren M.H."/>
            <person name="Johannesson H."/>
        </authorList>
    </citation>
    <scope>NUCLEOTIDE SEQUENCE</scope>
    <source>
        <strain evidence="3">CBS 606.72</strain>
    </source>
</reference>
<keyword evidence="1" id="KW-0539">Nucleus</keyword>
<proteinExistence type="predicted"/>
<dbReference type="EMBL" id="JAULSU010000001">
    <property type="protein sequence ID" value="KAK0633769.1"/>
    <property type="molecule type" value="Genomic_DNA"/>
</dbReference>
<feature type="compositionally biased region" description="Polar residues" evidence="2">
    <location>
        <begin position="499"/>
        <end position="515"/>
    </location>
</feature>
<feature type="region of interest" description="Disordered" evidence="2">
    <location>
        <begin position="111"/>
        <end position="174"/>
    </location>
</feature>
<accession>A0AA40CDT6</accession>
<comment type="caution">
    <text evidence="3">The sequence shown here is derived from an EMBL/GenBank/DDBJ whole genome shotgun (WGS) entry which is preliminary data.</text>
</comment>